<evidence type="ECO:0000313" key="6">
    <source>
        <dbReference type="EMBL" id="CAE8611232.1"/>
    </source>
</evidence>
<sequence length="85" mass="8266">SNLAVATAWHHRSDSLAAGVALGSQLGSALGGWHALDPLGGGVVAAMLGQSALSSLRDSLDDLLDYNAAAAELAEGAGEAGAEAP</sequence>
<gene>
    <name evidence="6" type="ORF">PGLA1383_LOCUS29038</name>
</gene>
<evidence type="ECO:0000256" key="4">
    <source>
        <dbReference type="ARBA" id="ARBA00023136"/>
    </source>
</evidence>
<evidence type="ECO:0000256" key="3">
    <source>
        <dbReference type="ARBA" id="ARBA00022989"/>
    </source>
</evidence>
<keyword evidence="7" id="KW-1185">Reference proteome</keyword>
<dbReference type="Proteomes" id="UP000654075">
    <property type="component" value="Unassembled WGS sequence"/>
</dbReference>
<reference evidence="6" key="1">
    <citation type="submission" date="2021-02" db="EMBL/GenBank/DDBJ databases">
        <authorList>
            <person name="Dougan E. K."/>
            <person name="Rhodes N."/>
            <person name="Thang M."/>
            <person name="Chan C."/>
        </authorList>
    </citation>
    <scope>NUCLEOTIDE SEQUENCE</scope>
</reference>
<feature type="domain" description="Cation efflux protein transmembrane" evidence="5">
    <location>
        <begin position="6"/>
        <end position="64"/>
    </location>
</feature>
<dbReference type="Pfam" id="PF01545">
    <property type="entry name" value="Cation_efflux"/>
    <property type="match status" value="1"/>
</dbReference>
<dbReference type="AlphaFoldDB" id="A0A813FKY2"/>
<organism evidence="6 7">
    <name type="scientific">Polarella glacialis</name>
    <name type="common">Dinoflagellate</name>
    <dbReference type="NCBI Taxonomy" id="89957"/>
    <lineage>
        <taxon>Eukaryota</taxon>
        <taxon>Sar</taxon>
        <taxon>Alveolata</taxon>
        <taxon>Dinophyceae</taxon>
        <taxon>Suessiales</taxon>
        <taxon>Suessiaceae</taxon>
        <taxon>Polarella</taxon>
    </lineage>
</organism>
<dbReference type="SUPFAM" id="SSF161111">
    <property type="entry name" value="Cation efflux protein transmembrane domain-like"/>
    <property type="match status" value="1"/>
</dbReference>
<dbReference type="EMBL" id="CAJNNV010025002">
    <property type="protein sequence ID" value="CAE8611232.1"/>
    <property type="molecule type" value="Genomic_DNA"/>
</dbReference>
<evidence type="ECO:0000256" key="1">
    <source>
        <dbReference type="ARBA" id="ARBA00004141"/>
    </source>
</evidence>
<accession>A0A813FKY2</accession>
<evidence type="ECO:0000313" key="7">
    <source>
        <dbReference type="Proteomes" id="UP000654075"/>
    </source>
</evidence>
<comment type="subcellular location">
    <subcellularLocation>
        <location evidence="1">Membrane</location>
        <topology evidence="1">Multi-pass membrane protein</topology>
    </subcellularLocation>
</comment>
<evidence type="ECO:0000256" key="2">
    <source>
        <dbReference type="ARBA" id="ARBA00022692"/>
    </source>
</evidence>
<dbReference type="GO" id="GO:0008324">
    <property type="term" value="F:monoatomic cation transmembrane transporter activity"/>
    <property type="evidence" value="ECO:0007669"/>
    <property type="project" value="InterPro"/>
</dbReference>
<feature type="non-terminal residue" evidence="6">
    <location>
        <position position="1"/>
    </location>
</feature>
<dbReference type="InterPro" id="IPR058533">
    <property type="entry name" value="Cation_efflux_TM"/>
</dbReference>
<proteinExistence type="predicted"/>
<dbReference type="InterPro" id="IPR027469">
    <property type="entry name" value="Cation_efflux_TMD_sf"/>
</dbReference>
<dbReference type="GO" id="GO:0016020">
    <property type="term" value="C:membrane"/>
    <property type="evidence" value="ECO:0007669"/>
    <property type="project" value="UniProtKB-SubCell"/>
</dbReference>
<evidence type="ECO:0000259" key="5">
    <source>
        <dbReference type="Pfam" id="PF01545"/>
    </source>
</evidence>
<keyword evidence="3" id="KW-1133">Transmembrane helix</keyword>
<comment type="caution">
    <text evidence="6">The sequence shown here is derived from an EMBL/GenBank/DDBJ whole genome shotgun (WGS) entry which is preliminary data.</text>
</comment>
<feature type="non-terminal residue" evidence="6">
    <location>
        <position position="85"/>
    </location>
</feature>
<dbReference type="Gene3D" id="1.20.1510.10">
    <property type="entry name" value="Cation efflux protein transmembrane domain"/>
    <property type="match status" value="1"/>
</dbReference>
<keyword evidence="4" id="KW-0472">Membrane</keyword>
<name>A0A813FKY2_POLGL</name>
<protein>
    <recommendedName>
        <fullName evidence="5">Cation efflux protein transmembrane domain-containing protein</fullName>
    </recommendedName>
</protein>
<keyword evidence="2" id="KW-0812">Transmembrane</keyword>